<evidence type="ECO:0000259" key="1">
    <source>
        <dbReference type="Pfam" id="PF02036"/>
    </source>
</evidence>
<name>A0A426QIZ0_9GAMM</name>
<proteinExistence type="predicted"/>
<dbReference type="Gene3D" id="3.30.1050.10">
    <property type="entry name" value="SCP2 sterol-binding domain"/>
    <property type="match status" value="1"/>
</dbReference>
<dbReference type="InterPro" id="IPR036527">
    <property type="entry name" value="SCP2_sterol-bd_dom_sf"/>
</dbReference>
<sequence>MSPGELPALALRWLPRPAYTRPALAALNLAFATALRRGELDFMTGRIIVIALQETPLRLALSGARRRLVSPAVPRRPDLLIEADLATYATLLQGEADPDTLFFQRRLRLNGDTELGLEVKNFLAGWEPDRVLQRLLTQARRRLSGPVEVGDFTTRHREFQK</sequence>
<dbReference type="OrthoDB" id="5292463at2"/>
<protein>
    <submittedName>
        <fullName evidence="2">Sterol-binding protein</fullName>
    </submittedName>
</protein>
<dbReference type="Pfam" id="PF02036">
    <property type="entry name" value="SCP2"/>
    <property type="match status" value="1"/>
</dbReference>
<organism evidence="2 3">
    <name type="scientific">Thiohalobacter thiocyanaticus</name>
    <dbReference type="NCBI Taxonomy" id="585455"/>
    <lineage>
        <taxon>Bacteria</taxon>
        <taxon>Pseudomonadati</taxon>
        <taxon>Pseudomonadota</taxon>
        <taxon>Gammaproteobacteria</taxon>
        <taxon>Thiohalobacterales</taxon>
        <taxon>Thiohalobacteraceae</taxon>
        <taxon>Thiohalobacter</taxon>
    </lineage>
</organism>
<dbReference type="Proteomes" id="UP000287798">
    <property type="component" value="Unassembled WGS sequence"/>
</dbReference>
<reference evidence="2 3" key="1">
    <citation type="journal article" date="2010" name="Int. J. Syst. Evol. Microbiol.">
        <title>Thiohalobacter thiocyanaticus gen. nov., sp. nov., a moderately halophilic, sulfur-oxidizing gammaproteobacterium from hypersaline lakes, that utilizes thiocyanate.</title>
        <authorList>
            <person name="Sorokin D.Y."/>
            <person name="Kovaleva O.L."/>
            <person name="Tourova T.P."/>
            <person name="Muyzer G."/>
        </authorList>
    </citation>
    <scope>NUCLEOTIDE SEQUENCE [LARGE SCALE GENOMIC DNA]</scope>
    <source>
        <strain evidence="2 3">Hrh1</strain>
    </source>
</reference>
<feature type="domain" description="SCP2" evidence="1">
    <location>
        <begin position="35"/>
        <end position="123"/>
    </location>
</feature>
<dbReference type="InterPro" id="IPR003033">
    <property type="entry name" value="SCP2_sterol-bd_dom"/>
</dbReference>
<dbReference type="SUPFAM" id="SSF55718">
    <property type="entry name" value="SCP-like"/>
    <property type="match status" value="1"/>
</dbReference>
<gene>
    <name evidence="2" type="ORF">D6C00_07005</name>
</gene>
<dbReference type="RefSeq" id="WP_125181065.1">
    <property type="nucleotide sequence ID" value="NZ_QZMU01000001.1"/>
</dbReference>
<comment type="caution">
    <text evidence="2">The sequence shown here is derived from an EMBL/GenBank/DDBJ whole genome shotgun (WGS) entry which is preliminary data.</text>
</comment>
<dbReference type="AlphaFoldDB" id="A0A426QIZ0"/>
<evidence type="ECO:0000313" key="2">
    <source>
        <dbReference type="EMBL" id="RRQ21723.1"/>
    </source>
</evidence>
<dbReference type="EMBL" id="QZMU01000001">
    <property type="protein sequence ID" value="RRQ21723.1"/>
    <property type="molecule type" value="Genomic_DNA"/>
</dbReference>
<evidence type="ECO:0000313" key="3">
    <source>
        <dbReference type="Proteomes" id="UP000287798"/>
    </source>
</evidence>
<keyword evidence="3" id="KW-1185">Reference proteome</keyword>
<accession>A0A426QIZ0</accession>